<dbReference type="CDD" id="cd22657">
    <property type="entry name" value="ClyA_XaxA-like"/>
    <property type="match status" value="1"/>
</dbReference>
<dbReference type="Proteomes" id="UP000219564">
    <property type="component" value="Unassembled WGS sequence"/>
</dbReference>
<evidence type="ECO:0000313" key="3">
    <source>
        <dbReference type="Proteomes" id="UP000219564"/>
    </source>
</evidence>
<reference evidence="2 3" key="1">
    <citation type="submission" date="2017-08" db="EMBL/GenBank/DDBJ databases">
        <authorList>
            <person name="Chaillou S."/>
        </authorList>
    </citation>
    <scope>NUCLEOTIDE SEQUENCE [LARGE SCALE GENOMIC DNA]</scope>
    <source>
        <strain evidence="2 3">MFPA15A1205</strain>
    </source>
</reference>
<dbReference type="Gene3D" id="1.20.1170.10">
    <property type="match status" value="1"/>
</dbReference>
<dbReference type="NCBIfam" id="NF033928">
    <property type="entry name" value="alph_xenorhab_A"/>
    <property type="match status" value="1"/>
</dbReference>
<evidence type="ECO:0000256" key="1">
    <source>
        <dbReference type="SAM" id="Coils"/>
    </source>
</evidence>
<protein>
    <submittedName>
        <fullName evidence="2">Binary cytotoxin component</fullName>
    </submittedName>
</protein>
<dbReference type="RefSeq" id="WP_097192643.1">
    <property type="nucleotide sequence ID" value="NZ_OBKZ01000046.1"/>
</dbReference>
<gene>
    <name evidence="2" type="ORF">PLUA15_500029</name>
</gene>
<keyword evidence="1" id="KW-0175">Coiled coil</keyword>
<name>A0AAX2HBU6_9PSED</name>
<dbReference type="AlphaFoldDB" id="A0AAX2HBU6"/>
<proteinExistence type="predicted"/>
<accession>A0AAX2HBU6</accession>
<organism evidence="2 3">
    <name type="scientific">Pseudomonas lundensis</name>
    <dbReference type="NCBI Taxonomy" id="86185"/>
    <lineage>
        <taxon>Bacteria</taxon>
        <taxon>Pseudomonadati</taxon>
        <taxon>Pseudomonadota</taxon>
        <taxon>Gammaproteobacteria</taxon>
        <taxon>Pseudomonadales</taxon>
        <taxon>Pseudomonadaceae</taxon>
        <taxon>Pseudomonas</taxon>
    </lineage>
</organism>
<dbReference type="EMBL" id="OBKZ01000046">
    <property type="protein sequence ID" value="SOB54361.1"/>
    <property type="molecule type" value="Genomic_DNA"/>
</dbReference>
<feature type="coiled-coil region" evidence="1">
    <location>
        <begin position="229"/>
        <end position="256"/>
    </location>
</feature>
<comment type="caution">
    <text evidence="2">The sequence shown here is derived from an EMBL/GenBank/DDBJ whole genome shotgun (WGS) entry which is preliminary data.</text>
</comment>
<evidence type="ECO:0000313" key="2">
    <source>
        <dbReference type="EMBL" id="SOB54361.1"/>
    </source>
</evidence>
<sequence length="402" mass="44573">MDSLALGNDLEGVRDLSVDVVASRLPGEYIKLVAGQTHSAVDPKDIGFLIRREDIHNTRKYVEFAKMLPLSLDVVRKRLNYDRIDVEGLSPEDILKLNERAVAHANTWPKVESGSKEVARELEVFAANFITTGQGVVSLIRAVDLGRQLQGKFEDLTEEEQQKLHTILLDHTEKSAIESMVVYLADAKKSTTAFIKSVEHVEALAKGFEKGLSDDLIPLVKAKMMAYKNSGKEHEREQLLEDVLQLNEKIDTLTSAYKSAVGASFTGLALGPIGLVVTGGIFGNNAEKIRKEKNQLIADRRKLLEKIKTADKLAELLGDLQLHLVSLQGQMLGAEVGAKQLSQIWTYIAAYLDEASEYLSKVDTLLELHKFAMNFSMVINPWVSIKGYSTQISAAFNELLQP</sequence>
<dbReference type="SUPFAM" id="SSF58100">
    <property type="entry name" value="Bacterial hemolysins"/>
    <property type="match status" value="1"/>
</dbReference>